<dbReference type="GO" id="GO:0006207">
    <property type="term" value="P:'de novo' pyrimidine nucleobase biosynthetic process"/>
    <property type="evidence" value="ECO:0007669"/>
    <property type="project" value="InterPro"/>
</dbReference>
<feature type="binding site" evidence="7">
    <location>
        <position position="169"/>
    </location>
    <ligand>
        <name>L-aspartate</name>
        <dbReference type="ChEBI" id="CHEBI:29991"/>
    </ligand>
</feature>
<dbReference type="NCBIfam" id="NF002032">
    <property type="entry name" value="PRK00856.1"/>
    <property type="match status" value="1"/>
</dbReference>
<evidence type="ECO:0000259" key="9">
    <source>
        <dbReference type="Pfam" id="PF02729"/>
    </source>
</evidence>
<keyword evidence="4 7" id="KW-0665">Pyrimidine biosynthesis</keyword>
<feature type="binding site" evidence="7">
    <location>
        <position position="139"/>
    </location>
    <ligand>
        <name>carbamoyl phosphate</name>
        <dbReference type="ChEBI" id="CHEBI:58228"/>
    </ligand>
</feature>
<dbReference type="InterPro" id="IPR006132">
    <property type="entry name" value="Asp/Orn_carbamoyltranf_P-bd"/>
</dbReference>
<dbReference type="GO" id="GO:0006520">
    <property type="term" value="P:amino acid metabolic process"/>
    <property type="evidence" value="ECO:0007669"/>
    <property type="project" value="InterPro"/>
</dbReference>
<evidence type="ECO:0000256" key="6">
    <source>
        <dbReference type="ARBA" id="ARBA00048859"/>
    </source>
</evidence>
<dbReference type="Gene3D" id="3.40.50.1370">
    <property type="entry name" value="Aspartate/ornithine carbamoyltransferase"/>
    <property type="match status" value="2"/>
</dbReference>
<dbReference type="PROSITE" id="PS00097">
    <property type="entry name" value="CARBAMOYLTRANSFERASE"/>
    <property type="match status" value="1"/>
</dbReference>
<dbReference type="GO" id="GO:0016597">
    <property type="term" value="F:amino acid binding"/>
    <property type="evidence" value="ECO:0007669"/>
    <property type="project" value="InterPro"/>
</dbReference>
<protein>
    <recommendedName>
        <fullName evidence="7">Aspartate carbamoyltransferase</fullName>
        <ecNumber evidence="7">2.1.3.2</ecNumber>
    </recommendedName>
    <alternativeName>
        <fullName evidence="7">Aspartate transcarbamylase</fullName>
        <shortName evidence="7">ATCase</shortName>
    </alternativeName>
</protein>
<evidence type="ECO:0000313" key="10">
    <source>
        <dbReference type="EMBL" id="HGK53528.1"/>
    </source>
</evidence>
<comment type="pathway">
    <text evidence="1 7">Pyrimidine metabolism; UMP biosynthesis via de novo pathway; (S)-dihydroorotate from bicarbonate: step 2/3.</text>
</comment>
<dbReference type="PRINTS" id="PR00100">
    <property type="entry name" value="AOTCASE"/>
</dbReference>
<dbReference type="InterPro" id="IPR006130">
    <property type="entry name" value="Asp/Orn_carbamoylTrfase"/>
</dbReference>
<evidence type="ECO:0000256" key="5">
    <source>
        <dbReference type="ARBA" id="ARBA00043884"/>
    </source>
</evidence>
<evidence type="ECO:0000256" key="7">
    <source>
        <dbReference type="HAMAP-Rule" id="MF_00001"/>
    </source>
</evidence>
<dbReference type="HAMAP" id="MF_00001">
    <property type="entry name" value="Asp_carb_tr"/>
    <property type="match status" value="1"/>
</dbReference>
<dbReference type="InterPro" id="IPR036901">
    <property type="entry name" value="Asp/Orn_carbamoylTrfase_sf"/>
</dbReference>
<feature type="domain" description="Aspartate/ornithine carbamoyltransferase carbamoyl-P binding" evidence="9">
    <location>
        <begin position="6"/>
        <end position="149"/>
    </location>
</feature>
<evidence type="ECO:0000256" key="4">
    <source>
        <dbReference type="ARBA" id="ARBA00022975"/>
    </source>
</evidence>
<dbReference type="SUPFAM" id="SSF53671">
    <property type="entry name" value="Aspartate/ornithine carbamoyltransferase"/>
    <property type="match status" value="1"/>
</dbReference>
<dbReference type="PANTHER" id="PTHR45753">
    <property type="entry name" value="ORNITHINE CARBAMOYLTRANSFERASE, MITOCHONDRIAL"/>
    <property type="match status" value="1"/>
</dbReference>
<dbReference type="PRINTS" id="PR00101">
    <property type="entry name" value="ATCASE"/>
</dbReference>
<comment type="catalytic activity">
    <reaction evidence="6 7">
        <text>carbamoyl phosphate + L-aspartate = N-carbamoyl-L-aspartate + phosphate + H(+)</text>
        <dbReference type="Rhea" id="RHEA:20013"/>
        <dbReference type="ChEBI" id="CHEBI:15378"/>
        <dbReference type="ChEBI" id="CHEBI:29991"/>
        <dbReference type="ChEBI" id="CHEBI:32814"/>
        <dbReference type="ChEBI" id="CHEBI:43474"/>
        <dbReference type="ChEBI" id="CHEBI:58228"/>
        <dbReference type="EC" id="2.1.3.2"/>
    </reaction>
</comment>
<feature type="domain" description="Aspartate/ornithine carbamoyltransferase Asp/Orn-binding" evidence="8">
    <location>
        <begin position="155"/>
        <end position="302"/>
    </location>
</feature>
<dbReference type="AlphaFoldDB" id="A0A7V3ZSW6"/>
<dbReference type="Pfam" id="PF02729">
    <property type="entry name" value="OTCace_N"/>
    <property type="match status" value="1"/>
</dbReference>
<gene>
    <name evidence="7" type="primary">pyrB</name>
    <name evidence="10" type="ORF">ENU72_00700</name>
</gene>
<evidence type="ECO:0000256" key="1">
    <source>
        <dbReference type="ARBA" id="ARBA00004852"/>
    </source>
</evidence>
<dbReference type="EC" id="2.1.3.2" evidence="7"/>
<feature type="binding site" evidence="7">
    <location>
        <position position="59"/>
    </location>
    <ligand>
        <name>carbamoyl phosphate</name>
        <dbReference type="ChEBI" id="CHEBI:58228"/>
    </ligand>
</feature>
<proteinExistence type="inferred from homology"/>
<feature type="binding site" evidence="7">
    <location>
        <position position="108"/>
    </location>
    <ligand>
        <name>carbamoyl phosphate</name>
        <dbReference type="ChEBI" id="CHEBI:58228"/>
    </ligand>
</feature>
<evidence type="ECO:0000259" key="8">
    <source>
        <dbReference type="Pfam" id="PF00185"/>
    </source>
</evidence>
<comment type="similarity">
    <text evidence="2 7">Belongs to the aspartate/ornithine carbamoyltransferase superfamily. ATCase family.</text>
</comment>
<dbReference type="FunFam" id="3.40.50.1370:FF:000007">
    <property type="entry name" value="Aspartate carbamoyltransferase"/>
    <property type="match status" value="1"/>
</dbReference>
<dbReference type="GO" id="GO:0004070">
    <property type="term" value="F:aspartate carbamoyltransferase activity"/>
    <property type="evidence" value="ECO:0007669"/>
    <property type="project" value="UniProtKB-UniRule"/>
</dbReference>
<name>A0A7V3ZSW6_UNCW3</name>
<dbReference type="InterPro" id="IPR006131">
    <property type="entry name" value="Asp_carbamoyltransf_Asp/Orn-bd"/>
</dbReference>
<dbReference type="InterPro" id="IPR002082">
    <property type="entry name" value="Asp_carbamoyltransf"/>
</dbReference>
<organism evidence="10">
    <name type="scientific">candidate division WOR-3 bacterium</name>
    <dbReference type="NCBI Taxonomy" id="2052148"/>
    <lineage>
        <taxon>Bacteria</taxon>
        <taxon>Bacteria division WOR-3</taxon>
    </lineage>
</organism>
<feature type="binding site" evidence="7">
    <location>
        <position position="223"/>
    </location>
    <ligand>
        <name>L-aspartate</name>
        <dbReference type="ChEBI" id="CHEBI:29991"/>
    </ligand>
</feature>
<dbReference type="PANTHER" id="PTHR45753:SF6">
    <property type="entry name" value="ASPARTATE CARBAMOYLTRANSFERASE"/>
    <property type="match status" value="1"/>
</dbReference>
<evidence type="ECO:0000256" key="3">
    <source>
        <dbReference type="ARBA" id="ARBA00022679"/>
    </source>
</evidence>
<dbReference type="NCBIfam" id="TIGR00670">
    <property type="entry name" value="asp_carb_tr"/>
    <property type="match status" value="1"/>
</dbReference>
<comment type="subunit">
    <text evidence="7">Heterododecamer (2C3:3R2) of six catalytic PyrB chains organized as two trimers (C3), and six regulatory PyrI chains organized as three dimers (R2).</text>
</comment>
<evidence type="ECO:0000256" key="2">
    <source>
        <dbReference type="ARBA" id="ARBA00008896"/>
    </source>
</evidence>
<dbReference type="EMBL" id="DTDP01000026">
    <property type="protein sequence ID" value="HGK53528.1"/>
    <property type="molecule type" value="Genomic_DNA"/>
</dbReference>
<sequence>MKLKRKDLISLRDLDRDEIEMIFDVATSFKEVLKRPIPKVPSLRGKTVCNLFFEPSTRTRSSFELAEKRLSADSLNFSASTSSITKGETTLDTLKNIAAMRVDAFVIRHSFSGAPHFLAKHTSASVINAGDGINEHPTQALLDIYTIKEKKGKLEGLKVLIVGDILHSRVARSNIYGMLKMGMDVTLCGPPTLLPKEFEVTGCKISYKLDEVLKDVDVIMALRVQKERGGKSLIPSFREYRKIYGITYERLKYIREDALIMHPGPVNWGVELDYEVLDSNRNIILEQVENGVAIRMAVLYLLLGPGKEEIEG</sequence>
<feature type="binding site" evidence="7">
    <location>
        <position position="86"/>
    </location>
    <ligand>
        <name>L-aspartate</name>
        <dbReference type="ChEBI" id="CHEBI:29991"/>
    </ligand>
</feature>
<feature type="binding site" evidence="7">
    <location>
        <position position="265"/>
    </location>
    <ligand>
        <name>carbamoyl phosphate</name>
        <dbReference type="ChEBI" id="CHEBI:58228"/>
    </ligand>
</feature>
<dbReference type="UniPathway" id="UPA00070">
    <property type="reaction ID" value="UER00116"/>
</dbReference>
<comment type="function">
    <text evidence="5 7">Catalyzes the condensation of carbamoyl phosphate and aspartate to form carbamoyl aspartate and inorganic phosphate, the committed step in the de novo pyrimidine nucleotide biosynthesis pathway.</text>
</comment>
<dbReference type="GO" id="GO:0005829">
    <property type="term" value="C:cytosol"/>
    <property type="evidence" value="ECO:0007669"/>
    <property type="project" value="TreeGrafter"/>
</dbReference>
<feature type="binding site" evidence="7">
    <location>
        <position position="264"/>
    </location>
    <ligand>
        <name>carbamoyl phosphate</name>
        <dbReference type="ChEBI" id="CHEBI:58228"/>
    </ligand>
</feature>
<feature type="binding site" evidence="7">
    <location>
        <position position="136"/>
    </location>
    <ligand>
        <name>carbamoyl phosphate</name>
        <dbReference type="ChEBI" id="CHEBI:58228"/>
    </ligand>
</feature>
<comment type="caution">
    <text evidence="10">The sequence shown here is derived from an EMBL/GenBank/DDBJ whole genome shotgun (WGS) entry which is preliminary data.</text>
</comment>
<dbReference type="Pfam" id="PF00185">
    <property type="entry name" value="OTCace"/>
    <property type="match status" value="1"/>
</dbReference>
<feature type="binding site" evidence="7">
    <location>
        <position position="58"/>
    </location>
    <ligand>
        <name>carbamoyl phosphate</name>
        <dbReference type="ChEBI" id="CHEBI:58228"/>
    </ligand>
</feature>
<accession>A0A7V3ZSW6</accession>
<keyword evidence="3 7" id="KW-0808">Transferase</keyword>
<reference evidence="10" key="1">
    <citation type="journal article" date="2020" name="mSystems">
        <title>Genome- and Community-Level Interaction Insights into Carbon Utilization and Element Cycling Functions of Hydrothermarchaeota in Hydrothermal Sediment.</title>
        <authorList>
            <person name="Zhou Z."/>
            <person name="Liu Y."/>
            <person name="Xu W."/>
            <person name="Pan J."/>
            <person name="Luo Z.H."/>
            <person name="Li M."/>
        </authorList>
    </citation>
    <scope>NUCLEOTIDE SEQUENCE [LARGE SCALE GENOMIC DNA]</scope>
    <source>
        <strain evidence="10">SpSt-695</strain>
    </source>
</reference>
<dbReference type="GO" id="GO:0044205">
    <property type="term" value="P:'de novo' UMP biosynthetic process"/>
    <property type="evidence" value="ECO:0007669"/>
    <property type="project" value="UniProtKB-UniRule"/>
</dbReference>